<keyword evidence="3" id="KW-1003">Cell membrane</keyword>
<evidence type="ECO:0000256" key="1">
    <source>
        <dbReference type="ARBA" id="ARBA00004651"/>
    </source>
</evidence>
<dbReference type="Pfam" id="PF00990">
    <property type="entry name" value="GGDEF"/>
    <property type="match status" value="1"/>
</dbReference>
<feature type="transmembrane region" description="Helical" evidence="8">
    <location>
        <begin position="291"/>
        <end position="313"/>
    </location>
</feature>
<evidence type="ECO:0000256" key="4">
    <source>
        <dbReference type="ARBA" id="ARBA00022692"/>
    </source>
</evidence>
<evidence type="ECO:0000256" key="8">
    <source>
        <dbReference type="SAM" id="Phobius"/>
    </source>
</evidence>
<evidence type="ECO:0000256" key="2">
    <source>
        <dbReference type="ARBA" id="ARBA00012528"/>
    </source>
</evidence>
<gene>
    <name evidence="10" type="ORF">H8K47_02555</name>
</gene>
<dbReference type="Gene3D" id="3.30.70.270">
    <property type="match status" value="1"/>
</dbReference>
<dbReference type="InterPro" id="IPR029787">
    <property type="entry name" value="Nucleotide_cyclase"/>
</dbReference>
<evidence type="ECO:0000313" key="10">
    <source>
        <dbReference type="EMBL" id="MBC3934233.1"/>
    </source>
</evidence>
<sequence>MKNMFKKYGLLVWLSLILIAGFVFTTFAGYIVSRDTIHQSISEQTLPLTGDNVYSEIQRDILRPVFVSSQMAHDTFLRDWILNGEEDQELITKYLKEIKQKNNAVSSFLISEKSRNYYHSEGLLKKIKEGDPRDSWFFRVKNLKTQYETNVDQDQANHDAVTIFVNYRIFDYQGEFLGATGIGLTLDTLKHLIDSYQQRFDRKIFFVDQKGKVTLNGSNFGKTGGSLQAMSGIQSISDKILSNRGTDSSHLEYMGNNGKVLLNSRYIPELGWYLLVEQETNVDIKPVQNVYLLNIGISAGVTLLIAGMVLITVRRYQTRLEKSASTDALTNLLNRHAFDFVFQQALLDSERTRQPMCVILLDVDFFKKINDKQGHLVGDHVLKEVAAIAKRSLRESDIICRWGGEEFLVLLKNCTLEKSTSIAENLRNTIANNDFSRTTDLTRGRLSVTVSMGVAQCRENESEDSVFERADLALYQAKENGRNSVYFSE</sequence>
<evidence type="ECO:0000256" key="3">
    <source>
        <dbReference type="ARBA" id="ARBA00022475"/>
    </source>
</evidence>
<dbReference type="InterPro" id="IPR050469">
    <property type="entry name" value="Diguanylate_Cyclase"/>
</dbReference>
<keyword evidence="6 8" id="KW-0472">Membrane</keyword>
<dbReference type="PANTHER" id="PTHR45138:SF9">
    <property type="entry name" value="DIGUANYLATE CYCLASE DGCM-RELATED"/>
    <property type="match status" value="1"/>
</dbReference>
<evidence type="ECO:0000313" key="11">
    <source>
        <dbReference type="Proteomes" id="UP000612361"/>
    </source>
</evidence>
<dbReference type="Gene3D" id="3.30.450.20">
    <property type="entry name" value="PAS domain"/>
    <property type="match status" value="2"/>
</dbReference>
<dbReference type="AlphaFoldDB" id="A0A923KYE8"/>
<comment type="catalytic activity">
    <reaction evidence="7">
        <text>2 GTP = 3',3'-c-di-GMP + 2 diphosphate</text>
        <dbReference type="Rhea" id="RHEA:24898"/>
        <dbReference type="ChEBI" id="CHEBI:33019"/>
        <dbReference type="ChEBI" id="CHEBI:37565"/>
        <dbReference type="ChEBI" id="CHEBI:58805"/>
        <dbReference type="EC" id="2.7.7.65"/>
    </reaction>
</comment>
<dbReference type="CDD" id="cd18773">
    <property type="entry name" value="PDC1_HK_sensor"/>
    <property type="match status" value="1"/>
</dbReference>
<reference evidence="10" key="1">
    <citation type="submission" date="2020-08" db="EMBL/GenBank/DDBJ databases">
        <title>Novel species isolated from subtropical streams in China.</title>
        <authorList>
            <person name="Lu H."/>
        </authorList>
    </citation>
    <scope>NUCLEOTIDE SEQUENCE</scope>
    <source>
        <strain evidence="10">CY7W</strain>
    </source>
</reference>
<evidence type="ECO:0000256" key="6">
    <source>
        <dbReference type="ARBA" id="ARBA00023136"/>
    </source>
</evidence>
<dbReference type="PROSITE" id="PS50887">
    <property type="entry name" value="GGDEF"/>
    <property type="match status" value="1"/>
</dbReference>
<dbReference type="GO" id="GO:0005886">
    <property type="term" value="C:plasma membrane"/>
    <property type="evidence" value="ECO:0007669"/>
    <property type="project" value="UniProtKB-SubCell"/>
</dbReference>
<name>A0A923KYE8_9BURK</name>
<dbReference type="InterPro" id="IPR033479">
    <property type="entry name" value="dCache_1"/>
</dbReference>
<dbReference type="Pfam" id="PF02743">
    <property type="entry name" value="dCache_1"/>
    <property type="match status" value="1"/>
</dbReference>
<dbReference type="InterPro" id="IPR043128">
    <property type="entry name" value="Rev_trsase/Diguanyl_cyclase"/>
</dbReference>
<dbReference type="Proteomes" id="UP000612361">
    <property type="component" value="Unassembled WGS sequence"/>
</dbReference>
<dbReference type="EC" id="2.7.7.65" evidence="2"/>
<comment type="caution">
    <text evidence="10">The sequence shown here is derived from an EMBL/GenBank/DDBJ whole genome shotgun (WGS) entry which is preliminary data.</text>
</comment>
<evidence type="ECO:0000256" key="7">
    <source>
        <dbReference type="ARBA" id="ARBA00034247"/>
    </source>
</evidence>
<evidence type="ECO:0000256" key="5">
    <source>
        <dbReference type="ARBA" id="ARBA00022989"/>
    </source>
</evidence>
<dbReference type="EMBL" id="JACOGG010000002">
    <property type="protein sequence ID" value="MBC3934233.1"/>
    <property type="molecule type" value="Genomic_DNA"/>
</dbReference>
<keyword evidence="5 8" id="KW-1133">Transmembrane helix</keyword>
<dbReference type="SMART" id="SM00267">
    <property type="entry name" value="GGDEF"/>
    <property type="match status" value="1"/>
</dbReference>
<evidence type="ECO:0000259" key="9">
    <source>
        <dbReference type="PROSITE" id="PS50887"/>
    </source>
</evidence>
<feature type="domain" description="GGDEF" evidence="9">
    <location>
        <begin position="354"/>
        <end position="489"/>
    </location>
</feature>
<dbReference type="PANTHER" id="PTHR45138">
    <property type="entry name" value="REGULATORY COMPONENTS OF SENSORY TRANSDUCTION SYSTEM"/>
    <property type="match status" value="1"/>
</dbReference>
<dbReference type="InterPro" id="IPR000160">
    <property type="entry name" value="GGDEF_dom"/>
</dbReference>
<dbReference type="FunFam" id="3.30.70.270:FF:000001">
    <property type="entry name" value="Diguanylate cyclase domain protein"/>
    <property type="match status" value="1"/>
</dbReference>
<dbReference type="SUPFAM" id="SSF55073">
    <property type="entry name" value="Nucleotide cyclase"/>
    <property type="match status" value="1"/>
</dbReference>
<keyword evidence="4 8" id="KW-0812">Transmembrane</keyword>
<accession>A0A923KYE8</accession>
<keyword evidence="11" id="KW-1185">Reference proteome</keyword>
<organism evidence="10 11">
    <name type="scientific">Undibacterium rugosum</name>
    <dbReference type="NCBI Taxonomy" id="2762291"/>
    <lineage>
        <taxon>Bacteria</taxon>
        <taxon>Pseudomonadati</taxon>
        <taxon>Pseudomonadota</taxon>
        <taxon>Betaproteobacteria</taxon>
        <taxon>Burkholderiales</taxon>
        <taxon>Oxalobacteraceae</taxon>
        <taxon>Undibacterium</taxon>
    </lineage>
</organism>
<proteinExistence type="predicted"/>
<dbReference type="CDD" id="cd01949">
    <property type="entry name" value="GGDEF"/>
    <property type="match status" value="1"/>
</dbReference>
<protein>
    <recommendedName>
        <fullName evidence="2">diguanylate cyclase</fullName>
        <ecNumber evidence="2">2.7.7.65</ecNumber>
    </recommendedName>
</protein>
<dbReference type="NCBIfam" id="TIGR00254">
    <property type="entry name" value="GGDEF"/>
    <property type="match status" value="1"/>
</dbReference>
<comment type="subcellular location">
    <subcellularLocation>
        <location evidence="1">Cell membrane</location>
        <topology evidence="1">Multi-pass membrane protein</topology>
    </subcellularLocation>
</comment>
<dbReference type="GO" id="GO:0052621">
    <property type="term" value="F:diguanylate cyclase activity"/>
    <property type="evidence" value="ECO:0007669"/>
    <property type="project" value="UniProtKB-EC"/>
</dbReference>